<protein>
    <submittedName>
        <fullName evidence="3">Uncharacterized protein</fullName>
    </submittedName>
</protein>
<dbReference type="PANTHER" id="PTHR11743">
    <property type="entry name" value="VOLTAGE-DEPENDENT ANION-SELECTIVE CHANNEL"/>
    <property type="match status" value="1"/>
</dbReference>
<accession>A0A8I7B1T3</accession>
<feature type="compositionally biased region" description="Basic and acidic residues" evidence="2">
    <location>
        <begin position="18"/>
        <end position="37"/>
    </location>
</feature>
<dbReference type="InterPro" id="IPR023614">
    <property type="entry name" value="Porin_dom_sf"/>
</dbReference>
<dbReference type="Gene3D" id="2.40.160.10">
    <property type="entry name" value="Porin"/>
    <property type="match status" value="1"/>
</dbReference>
<evidence type="ECO:0000256" key="1">
    <source>
        <dbReference type="ARBA" id="ARBA00009624"/>
    </source>
</evidence>
<dbReference type="GO" id="GO:0008308">
    <property type="term" value="F:voltage-gated monoatomic anion channel activity"/>
    <property type="evidence" value="ECO:0000318"/>
    <property type="project" value="GO_Central"/>
</dbReference>
<reference evidence="4" key="1">
    <citation type="journal article" date="2012" name="Nature">
        <title>A physical, genetic and functional sequence assembly of the barley genome.</title>
        <authorList>
            <consortium name="The International Barley Genome Sequencing Consortium"/>
            <person name="Mayer K.F."/>
            <person name="Waugh R."/>
            <person name="Brown J.W."/>
            <person name="Schulman A."/>
            <person name="Langridge P."/>
            <person name="Platzer M."/>
            <person name="Fincher G.B."/>
            <person name="Muehlbauer G.J."/>
            <person name="Sato K."/>
            <person name="Close T.J."/>
            <person name="Wise R.P."/>
            <person name="Stein N."/>
        </authorList>
    </citation>
    <scope>NUCLEOTIDE SEQUENCE [LARGE SCALE GENOMIC DNA]</scope>
    <source>
        <strain evidence="4">cv. Morex</strain>
    </source>
</reference>
<dbReference type="InterPro" id="IPR001925">
    <property type="entry name" value="Porin_Euk"/>
</dbReference>
<dbReference type="PANTHER" id="PTHR11743:SF79">
    <property type="match status" value="1"/>
</dbReference>
<dbReference type="Proteomes" id="UP000011116">
    <property type="component" value="Chromosome 1H"/>
</dbReference>
<organism evidence="3 4">
    <name type="scientific">Hordeum vulgare subsp. vulgare</name>
    <name type="common">Domesticated barley</name>
    <dbReference type="NCBI Taxonomy" id="112509"/>
    <lineage>
        <taxon>Eukaryota</taxon>
        <taxon>Viridiplantae</taxon>
        <taxon>Streptophyta</taxon>
        <taxon>Embryophyta</taxon>
        <taxon>Tracheophyta</taxon>
        <taxon>Spermatophyta</taxon>
        <taxon>Magnoliopsida</taxon>
        <taxon>Liliopsida</taxon>
        <taxon>Poales</taxon>
        <taxon>Poaceae</taxon>
        <taxon>BOP clade</taxon>
        <taxon>Pooideae</taxon>
        <taxon>Triticodae</taxon>
        <taxon>Triticeae</taxon>
        <taxon>Hordeinae</taxon>
        <taxon>Hordeum</taxon>
    </lineage>
</organism>
<feature type="region of interest" description="Disordered" evidence="2">
    <location>
        <begin position="1"/>
        <end position="79"/>
    </location>
</feature>
<dbReference type="Gramene" id="HORVU.MOREX.r3.1HG0094980.1">
    <property type="protein sequence ID" value="HORVU.MOREX.r3.1HG0094980.1"/>
    <property type="gene ID" value="HORVU.MOREX.r3.1HG0094980"/>
</dbReference>
<name>A0A8I7B1T3_HORVV</name>
<evidence type="ECO:0000313" key="3">
    <source>
        <dbReference type="EnsemblPlants" id="HORVU.MOREX.r3.1HG0094980.1"/>
    </source>
</evidence>
<dbReference type="AlphaFoldDB" id="A0A8I7B1T3"/>
<proteinExistence type="inferred from homology"/>
<feature type="compositionally biased region" description="Basic and acidic residues" evidence="2">
    <location>
        <begin position="46"/>
        <end position="65"/>
    </location>
</feature>
<evidence type="ECO:0000313" key="4">
    <source>
        <dbReference type="Proteomes" id="UP000011116"/>
    </source>
</evidence>
<keyword evidence="4" id="KW-1185">Reference proteome</keyword>
<comment type="similarity">
    <text evidence="1">Belongs to the eukaryotic mitochondrial porin (TC 1.B.8.1) family.</text>
</comment>
<dbReference type="EnsemblPlants" id="HORVU.MOREX.r3.1HG0094980.1">
    <property type="protein sequence ID" value="HORVU.MOREX.r3.1HG0094980.1"/>
    <property type="gene ID" value="HORVU.MOREX.r3.1HG0094980"/>
</dbReference>
<sequence>MADNRRGHGDPGGQVYSDGRKDKTQANRDDSDRRGHGDPGGQAYSDGRKDKTQANRDDSDRRGHGDPGGQAHSDGHKENTFADRDEWDRYRADEGVLPGNAPVESFLSKLARAAAASACHARHMKQTMGKYFNAQEKKEPTTYITREEFLDFKASLEHSLKEVKAAVDNSAKDQYTLIEACSSANSKIMQKVFRHLDEVSKEVKAAVDAGVKSQETSADTADKIFKLMDELSSTLKEAPLPPSKAGDLLSRLEKLALFPKKVINICDLVSYYATIIGGVCLTAGLFDSKLGLLDPKVEQSLIERFFPSNNPGLFEDIGRRTRDVLFKDFEPNMSVPIEPRLDDVMLLSSFANKSPVQIIVGNQLKLRHGSMGLDIKVDPTSHVSALLSFPCAFGADYVPKIRMCYPFRDSSTTLDAFYENAAVRANPSTWGGSMEVHPGNVGRNIYSVGGSVSSSTFTAGLQYNNRDQLLVMMTHKLQEKSMVKDLMHRSAICKDLYTLFAPLLTSELTIAAQLVHCSTTESTVAAVGIEYVDPSSILKLRLASSGVLSAVLKNNLGEGLTVGVKGHVNIMDLGAVPRVGVSIDWNPSA</sequence>
<reference evidence="3" key="2">
    <citation type="submission" date="2020-10" db="EMBL/GenBank/DDBJ databases">
        <authorList>
            <person name="Scholz U."/>
            <person name="Mascher M."/>
            <person name="Fiebig A."/>
        </authorList>
    </citation>
    <scope>NUCLEOTIDE SEQUENCE [LARGE SCALE GENOMIC DNA]</scope>
    <source>
        <strain evidence="3">cv. Morex</strain>
    </source>
</reference>
<reference evidence="3" key="3">
    <citation type="submission" date="2022-01" db="UniProtKB">
        <authorList>
            <consortium name="EnsemblPlants"/>
        </authorList>
    </citation>
    <scope>IDENTIFICATION</scope>
    <source>
        <strain evidence="3">subsp. vulgare</strain>
    </source>
</reference>
<evidence type="ECO:0000256" key="2">
    <source>
        <dbReference type="SAM" id="MobiDB-lite"/>
    </source>
</evidence>
<dbReference type="GO" id="GO:0005741">
    <property type="term" value="C:mitochondrial outer membrane"/>
    <property type="evidence" value="ECO:0000318"/>
    <property type="project" value="GO_Central"/>
</dbReference>